<keyword evidence="2" id="KW-1185">Reference proteome</keyword>
<gene>
    <name evidence="1" type="ORF">AYY18_15450</name>
</gene>
<organism evidence="1 2">
    <name type="scientific">Morganella psychrotolerans</name>
    <dbReference type="NCBI Taxonomy" id="368603"/>
    <lineage>
        <taxon>Bacteria</taxon>
        <taxon>Pseudomonadati</taxon>
        <taxon>Pseudomonadota</taxon>
        <taxon>Gammaproteobacteria</taxon>
        <taxon>Enterobacterales</taxon>
        <taxon>Morganellaceae</taxon>
        <taxon>Morganella</taxon>
    </lineage>
</organism>
<accession>A0A1B8HSN6</accession>
<comment type="caution">
    <text evidence="1">The sequence shown here is derived from an EMBL/GenBank/DDBJ whole genome shotgun (WGS) entry which is preliminary data.</text>
</comment>
<proteinExistence type="predicted"/>
<dbReference type="AlphaFoldDB" id="A0A1B8HSN6"/>
<evidence type="ECO:0000313" key="1">
    <source>
        <dbReference type="EMBL" id="OBU12527.1"/>
    </source>
</evidence>
<reference evidence="2" key="1">
    <citation type="submission" date="2016-06" db="EMBL/GenBank/DDBJ databases">
        <authorList>
            <person name="Butler K."/>
        </authorList>
    </citation>
    <scope>NUCLEOTIDE SEQUENCE [LARGE SCALE GENOMIC DNA]</scope>
    <source>
        <strain evidence="2">GCSL-Mp20</strain>
    </source>
</reference>
<dbReference type="EMBL" id="LZEY01000005">
    <property type="protein sequence ID" value="OBU12527.1"/>
    <property type="molecule type" value="Genomic_DNA"/>
</dbReference>
<name>A0A1B8HSN6_9GAMM</name>
<evidence type="ECO:0000313" key="2">
    <source>
        <dbReference type="Proteomes" id="UP000092377"/>
    </source>
</evidence>
<dbReference type="OrthoDB" id="9987995at2"/>
<dbReference type="Proteomes" id="UP000092377">
    <property type="component" value="Unassembled WGS sequence"/>
</dbReference>
<protein>
    <submittedName>
        <fullName evidence="1">Uncharacterized protein</fullName>
    </submittedName>
</protein>
<dbReference type="RefSeq" id="WP_067399762.1">
    <property type="nucleotide sequence ID" value="NZ_LZEY01000005.1"/>
</dbReference>
<sequence>MLRNLVIGLLVIPAVSLAAFDDLSLKRGPSGNLEVVDANYTCNYRSIDDAKDKSKNAGEVTLYTEKLENDSIFFIVGLPGDVSISSPQIKKTKAEKSAVVYMGGEGNDGYFMVGSSVDNGVGAAIKTNDGKLNASIIVDDCHLLRNLENPAPADVLPED</sequence>